<dbReference type="Gene3D" id="3.30.1540.10">
    <property type="entry name" value="formyl-coa transferase, domain 3"/>
    <property type="match status" value="1"/>
</dbReference>
<comment type="caution">
    <text evidence="2">The sequence shown here is derived from an EMBL/GenBank/DDBJ whole genome shotgun (WGS) entry which is preliminary data.</text>
</comment>
<dbReference type="InterPro" id="IPR050483">
    <property type="entry name" value="CoA-transferase_III_domain"/>
</dbReference>
<dbReference type="Pfam" id="PF02515">
    <property type="entry name" value="CoA_transf_3"/>
    <property type="match status" value="1"/>
</dbReference>
<keyword evidence="3" id="KW-1185">Reference proteome</keyword>
<evidence type="ECO:0000256" key="1">
    <source>
        <dbReference type="ARBA" id="ARBA00022679"/>
    </source>
</evidence>
<protein>
    <submittedName>
        <fullName evidence="2">Crotonobetainyl-CoA:carnitine CoA-transferase CaiB-like acyl-CoA transferase</fullName>
    </submittedName>
</protein>
<evidence type="ECO:0000313" key="2">
    <source>
        <dbReference type="EMBL" id="MBP2371618.1"/>
    </source>
</evidence>
<sequence length="402" mass="43043">MGALDGIRVVDLTRYLSGPTLTMLLADMGADVVKVETLPTGDPARQSGPFQDAESVYYMASNRNKRSVALDLRSDEGAAALRRLIAEADVFVQNFKPGTVEKMGVGPEAMRELNPRLVYVSLSGFGQRAPGSELAGFDQTAQAMSGLMSVTGTEETGPLRVGIAVADSATGVFGAVGVLSALYERERTGRGTVVEGSLMQSMLTLLSYQAQKYLSLGVTPGQDGNDHPIMFPQGTFKTRDGAMTLACGNEKMWQRLCGVLGTREWENDSRFASNADRMDNRTELRKLIEEVLATRTTEEWLEIVGAGAVPCGPVLTIPEALEHPITAGLDMVAEVDHSTLGTMKVLGQSVNIGDPDPEWLHRPAPMLGEHTEEVLTGAGYSADEVDLMVVAGHAAQWRKAGG</sequence>
<keyword evidence="1" id="KW-0808">Transferase</keyword>
<dbReference type="PANTHER" id="PTHR48207:SF3">
    <property type="entry name" value="SUCCINATE--HYDROXYMETHYLGLUTARATE COA-TRANSFERASE"/>
    <property type="match status" value="1"/>
</dbReference>
<dbReference type="InterPro" id="IPR044855">
    <property type="entry name" value="CoA-Trfase_III_dom3_sf"/>
</dbReference>
<dbReference type="Proteomes" id="UP001519295">
    <property type="component" value="Unassembled WGS sequence"/>
</dbReference>
<dbReference type="Gene3D" id="3.40.50.10540">
    <property type="entry name" value="Crotonobetainyl-coa:carnitine coa-transferase, domain 1"/>
    <property type="match status" value="1"/>
</dbReference>
<dbReference type="RefSeq" id="WP_210036759.1">
    <property type="nucleotide sequence ID" value="NZ_JAGINU010000004.1"/>
</dbReference>
<dbReference type="SUPFAM" id="SSF89796">
    <property type="entry name" value="CoA-transferase family III (CaiB/BaiF)"/>
    <property type="match status" value="1"/>
</dbReference>
<dbReference type="EMBL" id="JAGINU010000004">
    <property type="protein sequence ID" value="MBP2371618.1"/>
    <property type="molecule type" value="Genomic_DNA"/>
</dbReference>
<dbReference type="InterPro" id="IPR003673">
    <property type="entry name" value="CoA-Trfase_fam_III"/>
</dbReference>
<dbReference type="InterPro" id="IPR023606">
    <property type="entry name" value="CoA-Trfase_III_dom_1_sf"/>
</dbReference>
<reference evidence="2 3" key="1">
    <citation type="submission" date="2021-03" db="EMBL/GenBank/DDBJ databases">
        <title>Sequencing the genomes of 1000 actinobacteria strains.</title>
        <authorList>
            <person name="Klenk H.-P."/>
        </authorList>
    </citation>
    <scope>NUCLEOTIDE SEQUENCE [LARGE SCALE GENOMIC DNA]</scope>
    <source>
        <strain evidence="2 3">DSM 45256</strain>
    </source>
</reference>
<proteinExistence type="predicted"/>
<name>A0ABS4W6R3_9PSEU</name>
<evidence type="ECO:0000313" key="3">
    <source>
        <dbReference type="Proteomes" id="UP001519295"/>
    </source>
</evidence>
<organism evidence="2 3">
    <name type="scientific">Pseudonocardia parietis</name>
    <dbReference type="NCBI Taxonomy" id="570936"/>
    <lineage>
        <taxon>Bacteria</taxon>
        <taxon>Bacillati</taxon>
        <taxon>Actinomycetota</taxon>
        <taxon>Actinomycetes</taxon>
        <taxon>Pseudonocardiales</taxon>
        <taxon>Pseudonocardiaceae</taxon>
        <taxon>Pseudonocardia</taxon>
    </lineage>
</organism>
<accession>A0ABS4W6R3</accession>
<dbReference type="PANTHER" id="PTHR48207">
    <property type="entry name" value="SUCCINATE--HYDROXYMETHYLGLUTARATE COA-TRANSFERASE"/>
    <property type="match status" value="1"/>
</dbReference>
<gene>
    <name evidence="2" type="ORF">JOF36_007391</name>
</gene>